<dbReference type="InterPro" id="IPR001365">
    <property type="entry name" value="A_deaminase_dom"/>
</dbReference>
<proteinExistence type="predicted"/>
<feature type="coiled-coil region" evidence="4">
    <location>
        <begin position="33"/>
        <end position="77"/>
    </location>
</feature>
<accession>A0A6A6WL55</accession>
<keyword evidence="2" id="KW-0479">Metal-binding</keyword>
<evidence type="ECO:0000313" key="7">
    <source>
        <dbReference type="Proteomes" id="UP000799437"/>
    </source>
</evidence>
<dbReference type="GO" id="GO:0046103">
    <property type="term" value="P:inosine biosynthetic process"/>
    <property type="evidence" value="ECO:0007669"/>
    <property type="project" value="TreeGrafter"/>
</dbReference>
<keyword evidence="4" id="KW-0175">Coiled coil</keyword>
<dbReference type="InterPro" id="IPR006330">
    <property type="entry name" value="Ado/ade_deaminase"/>
</dbReference>
<dbReference type="OrthoDB" id="7202371at2759"/>
<name>A0A6A6WL55_9PEZI</name>
<protein>
    <submittedName>
        <fullName evidence="6">Metallo-dependent hydrolase</fullName>
    </submittedName>
</protein>
<dbReference type="EMBL" id="ML996565">
    <property type="protein sequence ID" value="KAF2762729.1"/>
    <property type="molecule type" value="Genomic_DNA"/>
</dbReference>
<evidence type="ECO:0000256" key="2">
    <source>
        <dbReference type="ARBA" id="ARBA00022723"/>
    </source>
</evidence>
<dbReference type="GeneID" id="54483318"/>
<dbReference type="Gene3D" id="3.20.20.140">
    <property type="entry name" value="Metal-dependent hydrolases"/>
    <property type="match status" value="1"/>
</dbReference>
<evidence type="ECO:0000313" key="6">
    <source>
        <dbReference type="EMBL" id="KAF2762729.1"/>
    </source>
</evidence>
<dbReference type="Proteomes" id="UP000799437">
    <property type="component" value="Unassembled WGS sequence"/>
</dbReference>
<evidence type="ECO:0000256" key="3">
    <source>
        <dbReference type="ARBA" id="ARBA00022801"/>
    </source>
</evidence>
<dbReference type="PANTHER" id="PTHR11409">
    <property type="entry name" value="ADENOSINE DEAMINASE"/>
    <property type="match status" value="1"/>
</dbReference>
<dbReference type="SUPFAM" id="SSF51556">
    <property type="entry name" value="Metallo-dependent hydrolases"/>
    <property type="match status" value="1"/>
</dbReference>
<organism evidence="6 7">
    <name type="scientific">Pseudovirgaria hyperparasitica</name>
    <dbReference type="NCBI Taxonomy" id="470096"/>
    <lineage>
        <taxon>Eukaryota</taxon>
        <taxon>Fungi</taxon>
        <taxon>Dikarya</taxon>
        <taxon>Ascomycota</taxon>
        <taxon>Pezizomycotina</taxon>
        <taxon>Dothideomycetes</taxon>
        <taxon>Dothideomycetes incertae sedis</taxon>
        <taxon>Acrospermales</taxon>
        <taxon>Acrospermaceae</taxon>
        <taxon>Pseudovirgaria</taxon>
    </lineage>
</organism>
<gene>
    <name evidence="6" type="ORF">EJ05DRAFT_447129</name>
</gene>
<dbReference type="InterPro" id="IPR032466">
    <property type="entry name" value="Metal_Hydrolase"/>
</dbReference>
<dbReference type="AlphaFoldDB" id="A0A6A6WL55"/>
<keyword evidence="3 6" id="KW-0378">Hydrolase</keyword>
<sequence length="714" mass="82532">MPASLMSQEKKTAALATLQGLRAIEPGRLRDRIQEISERLSKIEETLTDLAKKNDRKAEKELQVEQVKLAKELYEKEREQQEIGRNEDSYLGVNALNKAYEDAKWQRQRLVVEDVDHSWDYDARCSATETERKAARIIYKIREFERVVENDPAQVGSAADVTAPFGNNPTEELPSAYTRDMGGQFLTNKTRIDQMSKLYDIAKEMPKGALLHLHLNAEILPAELIRRADQLADNSMFIASKTPLLIRKDFDNAEIQVAVHPDNRDLSYRGDIFSDRHPGFAATKPENPDKSDYKGWMMWSDFREAYQKLAPEVGITISHVDWVKERMVLSEAEVYDRTQTVNGIWARFNQGTRAFKGFLNYETAFKWYIGAAIDEMVKDRIMYAELRPMWLDKVIPSDKQHGHDGKSLKLDHKDQIKIIIEEARKKIDEFPYGIKIIYCTPRSIPKSMMWKEVDNCLQLKAEYPDLICGFDLVGAEDRVFHVGRYIEHLAYMQEACRKMGPDFSIPFMFHAGETLMDRGGSFDPSNSNLYDAVSFRSKRIGHGFALPRHTPRFIERFKQADICIELCPISNELLHLCRNAKEHPFPQLLQAGIPCTLNSDNPSLFSNSLSYEFYQVMVGWTRMNLHGWKQLALWSLKYSCLNESQKQDAVRKFDVKWQGFCDMIVKKYENNWDQTKLPSKYISHNSTKLIEQLRIDENIPYELQPASYVSKSIG</sequence>
<dbReference type="PANTHER" id="PTHR11409:SF37">
    <property type="entry name" value="ADENOSINE DEAMINASE DOMAIN-CONTAINING PROTEIN"/>
    <property type="match status" value="1"/>
</dbReference>
<evidence type="ECO:0000256" key="4">
    <source>
        <dbReference type="SAM" id="Coils"/>
    </source>
</evidence>
<comment type="cofactor">
    <cofactor evidence="1">
        <name>Zn(2+)</name>
        <dbReference type="ChEBI" id="CHEBI:29105"/>
    </cofactor>
</comment>
<reference evidence="6" key="1">
    <citation type="journal article" date="2020" name="Stud. Mycol.">
        <title>101 Dothideomycetes genomes: a test case for predicting lifestyles and emergence of pathogens.</title>
        <authorList>
            <person name="Haridas S."/>
            <person name="Albert R."/>
            <person name="Binder M."/>
            <person name="Bloem J."/>
            <person name="Labutti K."/>
            <person name="Salamov A."/>
            <person name="Andreopoulos B."/>
            <person name="Baker S."/>
            <person name="Barry K."/>
            <person name="Bills G."/>
            <person name="Bluhm B."/>
            <person name="Cannon C."/>
            <person name="Castanera R."/>
            <person name="Culley D."/>
            <person name="Daum C."/>
            <person name="Ezra D."/>
            <person name="Gonzalez J."/>
            <person name="Henrissat B."/>
            <person name="Kuo A."/>
            <person name="Liang C."/>
            <person name="Lipzen A."/>
            <person name="Lutzoni F."/>
            <person name="Magnuson J."/>
            <person name="Mondo S."/>
            <person name="Nolan M."/>
            <person name="Ohm R."/>
            <person name="Pangilinan J."/>
            <person name="Park H.-J."/>
            <person name="Ramirez L."/>
            <person name="Alfaro M."/>
            <person name="Sun H."/>
            <person name="Tritt A."/>
            <person name="Yoshinaga Y."/>
            <person name="Zwiers L.-H."/>
            <person name="Turgeon B."/>
            <person name="Goodwin S."/>
            <person name="Spatafora J."/>
            <person name="Crous P."/>
            <person name="Grigoriev I."/>
        </authorList>
    </citation>
    <scope>NUCLEOTIDE SEQUENCE</scope>
    <source>
        <strain evidence="6">CBS 121739</strain>
    </source>
</reference>
<dbReference type="Pfam" id="PF00962">
    <property type="entry name" value="A_deaminase"/>
    <property type="match status" value="1"/>
</dbReference>
<keyword evidence="7" id="KW-1185">Reference proteome</keyword>
<dbReference type="GO" id="GO:0004000">
    <property type="term" value="F:adenosine deaminase activity"/>
    <property type="evidence" value="ECO:0007669"/>
    <property type="project" value="TreeGrafter"/>
</dbReference>
<evidence type="ECO:0000259" key="5">
    <source>
        <dbReference type="Pfam" id="PF00962"/>
    </source>
</evidence>
<feature type="domain" description="Adenosine deaminase" evidence="5">
    <location>
        <begin position="340"/>
        <end position="649"/>
    </location>
</feature>
<dbReference type="RefSeq" id="XP_033605180.1">
    <property type="nucleotide sequence ID" value="XM_033742264.1"/>
</dbReference>
<evidence type="ECO:0000256" key="1">
    <source>
        <dbReference type="ARBA" id="ARBA00001947"/>
    </source>
</evidence>
<dbReference type="GO" id="GO:0006154">
    <property type="term" value="P:adenosine catabolic process"/>
    <property type="evidence" value="ECO:0007669"/>
    <property type="project" value="TreeGrafter"/>
</dbReference>
<dbReference type="GO" id="GO:0046872">
    <property type="term" value="F:metal ion binding"/>
    <property type="evidence" value="ECO:0007669"/>
    <property type="project" value="UniProtKB-KW"/>
</dbReference>